<sequence>MLAAASNRFPPKHAFRWPESTPRTRRRSLIVCKKGQNATALEEKSGFVDYDKGEHNVSTRVSGLRKADIPKRHRLRVQGDRFQKDWTVSDVVDRILELNHRENVDVVLNRWVGRFARKNFPILIKELTQRGSIEHCIKVFEWMKNQKNYSARNDIYNMMIRLHARHNRTDQARGLFFEMQKWRCKPDVETYNALINAHGRSGQWRWAMNIMEDMLQSAIPPSRSTYNNLINACGSSGNWREALKVCKKMTENGVGPDLVTHNIVLSAYKTGAQYSKALAYFELMKGTNIRPDTTTLNIVIHCLIKLRQYEKAIDIFNSMRDKKAECCPDIVTFSGIIHLYSVSGQIENCEAVFNSMLAEGLRPNIVSYNTLMAAYASYGMSKKALAVFDKIRQNGFRPDVVSYTSLLNAYGRSQQPQKAKQVFDMMKRNQCKPNLVSYNALIDAYGSNGFLAEAVEVLRHMEQDGIEPNIVSICTLLAGCGRCGQKVRIGAVLSAAEMRGIKLNTVAYNSAIGSYLNVGEYEKAIALYESMRKKKVMPDSVTFTILISGCYKMSKCDEALKFLDDMMDFKVSLTKEVYSSVICVYSKKGQVKEAESMFNMMKVTSYPDVVTYTAMLQVYNASENWGKACALFQEMEINDIQPDSVVCSALMRAFNKGGQPSKVLTLAEFMREKEIPFSDSVFFEMVSACSMLRDWKTTVDLIKLMEPSFPVVSTGLMNQLLHLLGKSGKIESMMKLFYKIIALGVKVNFKTYSILFKNLLAAGNWRKYIEVLQWMEDAGIQPSDGMFVDIVSFAQKSVGAEYAAIIEERVESLRRRAPNQNQNSSSMSSSPLPTSPLIVGTEV</sequence>
<comment type="similarity">
    <text evidence="1">Belongs to the PPR family. P subfamily.</text>
</comment>
<dbReference type="Proteomes" id="UP001054252">
    <property type="component" value="Unassembled WGS sequence"/>
</dbReference>
<feature type="repeat" description="PPR" evidence="3">
    <location>
        <begin position="364"/>
        <end position="398"/>
    </location>
</feature>
<feature type="repeat" description="PPR" evidence="3">
    <location>
        <begin position="187"/>
        <end position="221"/>
    </location>
</feature>
<proteinExistence type="inferred from homology"/>
<dbReference type="PANTHER" id="PTHR47936">
    <property type="entry name" value="PPR_LONG DOMAIN-CONTAINING PROTEIN"/>
    <property type="match status" value="1"/>
</dbReference>
<feature type="repeat" description="PPR" evidence="3">
    <location>
        <begin position="399"/>
        <end position="433"/>
    </location>
</feature>
<feature type="region of interest" description="Disordered" evidence="4">
    <location>
        <begin position="816"/>
        <end position="843"/>
    </location>
</feature>
<dbReference type="Gene3D" id="1.25.40.10">
    <property type="entry name" value="Tetratricopeptide repeat domain"/>
    <property type="match status" value="7"/>
</dbReference>
<keyword evidence="2" id="KW-0677">Repeat</keyword>
<organism evidence="5 6">
    <name type="scientific">Rubroshorea leprosula</name>
    <dbReference type="NCBI Taxonomy" id="152421"/>
    <lineage>
        <taxon>Eukaryota</taxon>
        <taxon>Viridiplantae</taxon>
        <taxon>Streptophyta</taxon>
        <taxon>Embryophyta</taxon>
        <taxon>Tracheophyta</taxon>
        <taxon>Spermatophyta</taxon>
        <taxon>Magnoliopsida</taxon>
        <taxon>eudicotyledons</taxon>
        <taxon>Gunneridae</taxon>
        <taxon>Pentapetalae</taxon>
        <taxon>rosids</taxon>
        <taxon>malvids</taxon>
        <taxon>Malvales</taxon>
        <taxon>Dipterocarpaceae</taxon>
        <taxon>Rubroshorea</taxon>
    </lineage>
</organism>
<evidence type="ECO:0000256" key="2">
    <source>
        <dbReference type="ARBA" id="ARBA00022737"/>
    </source>
</evidence>
<feature type="repeat" description="PPR" evidence="3">
    <location>
        <begin position="504"/>
        <end position="538"/>
    </location>
</feature>
<feature type="repeat" description="PPR" evidence="3">
    <location>
        <begin position="292"/>
        <end position="326"/>
    </location>
</feature>
<dbReference type="Pfam" id="PF13812">
    <property type="entry name" value="PPR_3"/>
    <property type="match status" value="1"/>
</dbReference>
<feature type="repeat" description="PPR" evidence="3">
    <location>
        <begin position="539"/>
        <end position="573"/>
    </location>
</feature>
<gene>
    <name evidence="5" type="ORF">SLEP1_g36756</name>
</gene>
<dbReference type="EMBL" id="BPVZ01000076">
    <property type="protein sequence ID" value="GKV27597.1"/>
    <property type="molecule type" value="Genomic_DNA"/>
</dbReference>
<feature type="repeat" description="PPR" evidence="3">
    <location>
        <begin position="329"/>
        <end position="363"/>
    </location>
</feature>
<evidence type="ECO:0000256" key="1">
    <source>
        <dbReference type="ARBA" id="ARBA00007626"/>
    </source>
</evidence>
<evidence type="ECO:0008006" key="7">
    <source>
        <dbReference type="Google" id="ProtNLM"/>
    </source>
</evidence>
<protein>
    <recommendedName>
        <fullName evidence="7">Pentatricopeptide repeat-containing protein</fullName>
    </recommendedName>
</protein>
<dbReference type="NCBIfam" id="TIGR00756">
    <property type="entry name" value="PPR"/>
    <property type="match status" value="13"/>
</dbReference>
<dbReference type="InterPro" id="IPR002885">
    <property type="entry name" value="PPR_rpt"/>
</dbReference>
<name>A0AAV5KSF6_9ROSI</name>
<accession>A0AAV5KSF6</accession>
<evidence type="ECO:0000313" key="6">
    <source>
        <dbReference type="Proteomes" id="UP001054252"/>
    </source>
</evidence>
<feature type="repeat" description="PPR" evidence="3">
    <location>
        <begin position="257"/>
        <end position="291"/>
    </location>
</feature>
<dbReference type="InterPro" id="IPR011990">
    <property type="entry name" value="TPR-like_helical_dom_sf"/>
</dbReference>
<keyword evidence="6" id="KW-1185">Reference proteome</keyword>
<comment type="caution">
    <text evidence="5">The sequence shown here is derived from an EMBL/GenBank/DDBJ whole genome shotgun (WGS) entry which is preliminary data.</text>
</comment>
<feature type="repeat" description="PPR" evidence="3">
    <location>
        <begin position="434"/>
        <end position="468"/>
    </location>
</feature>
<dbReference type="PROSITE" id="PS51375">
    <property type="entry name" value="PPR"/>
    <property type="match status" value="13"/>
</dbReference>
<feature type="repeat" description="PPR" evidence="3">
    <location>
        <begin position="608"/>
        <end position="642"/>
    </location>
</feature>
<dbReference type="Pfam" id="PF01535">
    <property type="entry name" value="PPR"/>
    <property type="match status" value="3"/>
</dbReference>
<dbReference type="Pfam" id="PF13041">
    <property type="entry name" value="PPR_2"/>
    <property type="match status" value="4"/>
</dbReference>
<feature type="compositionally biased region" description="Low complexity" evidence="4">
    <location>
        <begin position="824"/>
        <end position="836"/>
    </location>
</feature>
<dbReference type="SUPFAM" id="SSF48452">
    <property type="entry name" value="TPR-like"/>
    <property type="match status" value="2"/>
</dbReference>
<reference evidence="5 6" key="1">
    <citation type="journal article" date="2021" name="Commun. Biol.">
        <title>The genome of Shorea leprosula (Dipterocarpaceae) highlights the ecological relevance of drought in aseasonal tropical rainforests.</title>
        <authorList>
            <person name="Ng K.K.S."/>
            <person name="Kobayashi M.J."/>
            <person name="Fawcett J.A."/>
            <person name="Hatakeyama M."/>
            <person name="Paape T."/>
            <person name="Ng C.H."/>
            <person name="Ang C.C."/>
            <person name="Tnah L.H."/>
            <person name="Lee C.T."/>
            <person name="Nishiyama T."/>
            <person name="Sese J."/>
            <person name="O'Brien M.J."/>
            <person name="Copetti D."/>
            <person name="Mohd Noor M.I."/>
            <person name="Ong R.C."/>
            <person name="Putra M."/>
            <person name="Sireger I.Z."/>
            <person name="Indrioko S."/>
            <person name="Kosugi Y."/>
            <person name="Izuno A."/>
            <person name="Isagi Y."/>
            <person name="Lee S.L."/>
            <person name="Shimizu K.K."/>
        </authorList>
    </citation>
    <scope>NUCLEOTIDE SEQUENCE [LARGE SCALE GENOMIC DNA]</scope>
    <source>
        <strain evidence="5">214</strain>
    </source>
</reference>
<dbReference type="AlphaFoldDB" id="A0AAV5KSF6"/>
<dbReference type="FunFam" id="1.25.40.10:FF:000554">
    <property type="entry name" value="Pentatricopeptide repeat-containing protein At2g41720"/>
    <property type="match status" value="1"/>
</dbReference>
<dbReference type="FunFam" id="1.25.40.10:FF:003312">
    <property type="entry name" value="Predicted protein"/>
    <property type="match status" value="1"/>
</dbReference>
<evidence type="ECO:0000256" key="4">
    <source>
        <dbReference type="SAM" id="MobiDB-lite"/>
    </source>
</evidence>
<feature type="repeat" description="PPR" evidence="3">
    <location>
        <begin position="222"/>
        <end position="256"/>
    </location>
</feature>
<feature type="repeat" description="PPR" evidence="3">
    <location>
        <begin position="748"/>
        <end position="782"/>
    </location>
</feature>
<dbReference type="PANTHER" id="PTHR47936:SF1">
    <property type="entry name" value="PENTATRICOPEPTIDE REPEAT-CONTAINING PROTEIN GUN1, CHLOROPLASTIC"/>
    <property type="match status" value="1"/>
</dbReference>
<feature type="repeat" description="PPR" evidence="3">
    <location>
        <begin position="152"/>
        <end position="186"/>
    </location>
</feature>
<evidence type="ECO:0000256" key="3">
    <source>
        <dbReference type="PROSITE-ProRule" id="PRU00708"/>
    </source>
</evidence>
<feature type="region of interest" description="Disordered" evidence="4">
    <location>
        <begin position="1"/>
        <end position="21"/>
    </location>
</feature>
<evidence type="ECO:0000313" key="5">
    <source>
        <dbReference type="EMBL" id="GKV27597.1"/>
    </source>
</evidence>